<reference evidence="1 2" key="1">
    <citation type="submission" date="2017-02" db="EMBL/GenBank/DDBJ databases">
        <title>The new phylogeny of genus Mycobacterium.</title>
        <authorList>
            <person name="Tortoli E."/>
            <person name="Trovato A."/>
            <person name="Cirillo D.M."/>
        </authorList>
    </citation>
    <scope>NUCLEOTIDE SEQUENCE [LARGE SCALE GENOMIC DNA]</scope>
    <source>
        <strain evidence="1 2">DSM 43992</strain>
    </source>
</reference>
<evidence type="ECO:0000313" key="1">
    <source>
        <dbReference type="EMBL" id="ORB72843.1"/>
    </source>
</evidence>
<dbReference type="EMBL" id="MVIJ01000026">
    <property type="protein sequence ID" value="ORB72843.1"/>
    <property type="molecule type" value="Genomic_DNA"/>
</dbReference>
<comment type="caution">
    <text evidence="1">The sequence shown here is derived from an EMBL/GenBank/DDBJ whole genome shotgun (WGS) entry which is preliminary data.</text>
</comment>
<dbReference type="AlphaFoldDB" id="A0A1X0KCV2"/>
<keyword evidence="2" id="KW-1185">Reference proteome</keyword>
<proteinExistence type="predicted"/>
<organism evidence="1 2">
    <name type="scientific">Mycobacterium scrofulaceum</name>
    <dbReference type="NCBI Taxonomy" id="1783"/>
    <lineage>
        <taxon>Bacteria</taxon>
        <taxon>Bacillati</taxon>
        <taxon>Actinomycetota</taxon>
        <taxon>Actinomycetes</taxon>
        <taxon>Mycobacteriales</taxon>
        <taxon>Mycobacteriaceae</taxon>
        <taxon>Mycobacterium</taxon>
    </lineage>
</organism>
<evidence type="ECO:0000313" key="2">
    <source>
        <dbReference type="Proteomes" id="UP000192601"/>
    </source>
</evidence>
<sequence>MATQRGAFASEDGAVCAALAARGDSALAAGSDSALCAGQLGPAAQRCAFVAQETGVTAGVGCECRVSGSAGLGTQAGIA</sequence>
<protein>
    <submittedName>
        <fullName evidence="1">Uncharacterized protein</fullName>
    </submittedName>
</protein>
<gene>
    <name evidence="1" type="ORF">BST44_17120</name>
</gene>
<dbReference type="Proteomes" id="UP000192601">
    <property type="component" value="Unassembled WGS sequence"/>
</dbReference>
<accession>A0A1X0KCV2</accession>
<name>A0A1X0KCV2_MYCSC</name>